<keyword evidence="1" id="KW-1133">Transmembrane helix</keyword>
<accession>A0A1V4HS28</accession>
<comment type="caution">
    <text evidence="3">The sequence shown here is derived from an EMBL/GenBank/DDBJ whole genome shotgun (WGS) entry which is preliminary data.</text>
</comment>
<keyword evidence="1" id="KW-0472">Membrane</keyword>
<feature type="transmembrane region" description="Helical" evidence="1">
    <location>
        <begin position="55"/>
        <end position="75"/>
    </location>
</feature>
<organism evidence="3 4">
    <name type="scientific">Paenibacillus ferrarius</name>
    <dbReference type="NCBI Taxonomy" id="1469647"/>
    <lineage>
        <taxon>Bacteria</taxon>
        <taxon>Bacillati</taxon>
        <taxon>Bacillota</taxon>
        <taxon>Bacilli</taxon>
        <taxon>Bacillales</taxon>
        <taxon>Paenibacillaceae</taxon>
        <taxon>Paenibacillus</taxon>
    </lineage>
</organism>
<dbReference type="InterPro" id="IPR026870">
    <property type="entry name" value="Zinc_ribbon_dom"/>
</dbReference>
<feature type="domain" description="Zinc-ribbon" evidence="2">
    <location>
        <begin position="3"/>
        <end position="23"/>
    </location>
</feature>
<keyword evidence="4" id="KW-1185">Reference proteome</keyword>
<evidence type="ECO:0000313" key="3">
    <source>
        <dbReference type="EMBL" id="OPH61697.1"/>
    </source>
</evidence>
<dbReference type="OrthoDB" id="2652394at2"/>
<evidence type="ECO:0000313" key="4">
    <source>
        <dbReference type="Proteomes" id="UP000190626"/>
    </source>
</evidence>
<reference evidence="4" key="1">
    <citation type="submission" date="2016-07" db="EMBL/GenBank/DDBJ databases">
        <authorList>
            <person name="Florea S."/>
            <person name="Webb J.S."/>
            <person name="Jaromczyk J."/>
            <person name="Schardl C.L."/>
        </authorList>
    </citation>
    <scope>NUCLEOTIDE SEQUENCE [LARGE SCALE GENOMIC DNA]</scope>
    <source>
        <strain evidence="4">CY1</strain>
    </source>
</reference>
<protein>
    <recommendedName>
        <fullName evidence="2">Zinc-ribbon domain-containing protein</fullName>
    </recommendedName>
</protein>
<name>A0A1V4HS28_9BACL</name>
<evidence type="ECO:0000256" key="1">
    <source>
        <dbReference type="SAM" id="Phobius"/>
    </source>
</evidence>
<dbReference type="Pfam" id="PF13240">
    <property type="entry name" value="Zn_Ribbon_1"/>
    <property type="match status" value="1"/>
</dbReference>
<gene>
    <name evidence="3" type="ORF">BC351_00195</name>
</gene>
<sequence>MTCKKCNAVLQEDSSFCSNCGAQISSENGELIAATSQNAPEGQPIRKLSPTVSRLLTVSIIIIVVAVSTLAYFNYFTKEAKAKLTVNRYLSAIKNGQSTYSYRSIDVDDFINVIDYKYLSKTDEDYVERITHYNFDKKWYDQFEKQRYSNFQDFIKHQREFFASSAFNNSTFKSKTISDTSESLKIDVTKKVLSFQLMYDVQVTNQLGQLSYRKAKFTVDEVDTDKFEIHDYDTN</sequence>
<keyword evidence="1" id="KW-0812">Transmembrane</keyword>
<dbReference type="Proteomes" id="UP000190626">
    <property type="component" value="Unassembled WGS sequence"/>
</dbReference>
<dbReference type="AlphaFoldDB" id="A0A1V4HS28"/>
<dbReference type="EMBL" id="MBTG01000001">
    <property type="protein sequence ID" value="OPH61697.1"/>
    <property type="molecule type" value="Genomic_DNA"/>
</dbReference>
<dbReference type="RefSeq" id="WP_079408693.1">
    <property type="nucleotide sequence ID" value="NZ_MBTG01000001.1"/>
</dbReference>
<evidence type="ECO:0000259" key="2">
    <source>
        <dbReference type="Pfam" id="PF13240"/>
    </source>
</evidence>
<proteinExistence type="predicted"/>